<dbReference type="PANTHER" id="PTHR42923">
    <property type="entry name" value="PROTOPORPHYRINOGEN OXIDASE"/>
    <property type="match status" value="1"/>
</dbReference>
<feature type="domain" description="Amine oxidase" evidence="1">
    <location>
        <begin position="11"/>
        <end position="165"/>
    </location>
</feature>
<proteinExistence type="predicted"/>
<name>A0A7C1VRH8_9GAMM</name>
<dbReference type="InterPro" id="IPR036188">
    <property type="entry name" value="FAD/NAD-bd_sf"/>
</dbReference>
<dbReference type="InterPro" id="IPR002937">
    <property type="entry name" value="Amino_oxidase"/>
</dbReference>
<accession>A0A7C1VRH8</accession>
<dbReference type="AlphaFoldDB" id="A0A7C1VRH8"/>
<dbReference type="Gene3D" id="3.50.50.60">
    <property type="entry name" value="FAD/NAD(P)-binding domain"/>
    <property type="match status" value="1"/>
</dbReference>
<dbReference type="SUPFAM" id="SSF51905">
    <property type="entry name" value="FAD/NAD(P)-binding domain"/>
    <property type="match status" value="1"/>
</dbReference>
<gene>
    <name evidence="2" type="ORF">ENI26_06455</name>
</gene>
<dbReference type="PANTHER" id="PTHR42923:SF47">
    <property type="entry name" value="BLR3003 PROTEIN"/>
    <property type="match status" value="1"/>
</dbReference>
<reference evidence="2" key="1">
    <citation type="journal article" date="2020" name="mSystems">
        <title>Genome- and Community-Level Interaction Insights into Carbon Utilization and Element Cycling Functions of Hydrothermarchaeota in Hydrothermal Sediment.</title>
        <authorList>
            <person name="Zhou Z."/>
            <person name="Liu Y."/>
            <person name="Xu W."/>
            <person name="Pan J."/>
            <person name="Luo Z.H."/>
            <person name="Li M."/>
        </authorList>
    </citation>
    <scope>NUCLEOTIDE SEQUENCE [LARGE SCALE GENOMIC DNA]</scope>
    <source>
        <strain evidence="2">HyVt-380</strain>
    </source>
</reference>
<dbReference type="EMBL" id="DRHY01000143">
    <property type="protein sequence ID" value="HEC74000.1"/>
    <property type="molecule type" value="Genomic_DNA"/>
</dbReference>
<feature type="non-terminal residue" evidence="2">
    <location>
        <position position="185"/>
    </location>
</feature>
<evidence type="ECO:0000259" key="1">
    <source>
        <dbReference type="Pfam" id="PF01593"/>
    </source>
</evidence>
<protein>
    <submittedName>
        <fullName evidence="2">FAD-binding protein</fullName>
    </submittedName>
</protein>
<organism evidence="2">
    <name type="scientific">Methylophaga aminisulfidivorans</name>
    <dbReference type="NCBI Taxonomy" id="230105"/>
    <lineage>
        <taxon>Bacteria</taxon>
        <taxon>Pseudomonadati</taxon>
        <taxon>Pseudomonadota</taxon>
        <taxon>Gammaproteobacteria</taxon>
        <taxon>Thiotrichales</taxon>
        <taxon>Piscirickettsiaceae</taxon>
        <taxon>Methylophaga</taxon>
    </lineage>
</organism>
<dbReference type="InterPro" id="IPR050464">
    <property type="entry name" value="Zeta_carotene_desat/Oxidored"/>
</dbReference>
<comment type="caution">
    <text evidence="2">The sequence shown here is derived from an EMBL/GenBank/DDBJ whole genome shotgun (WGS) entry which is preliminary data.</text>
</comment>
<sequence>MTTLIVGAGWSGLAAAVKLIQQGEDVILFESAKQIGGRARNVQWQSQFVDNGQHLLIGGYVRTLALLKKLGAEESALFKRYPLNISIFDKHFPPLHFVDVGNRLPWPLSLLLSLWKHNGFDVVKELSQLVLSAKRQCSKPDRSVLDWLHQQKQSPRLITQLWEPLCLAMLNTPIKSASTHVFAHV</sequence>
<dbReference type="Pfam" id="PF01593">
    <property type="entry name" value="Amino_oxidase"/>
    <property type="match status" value="1"/>
</dbReference>
<dbReference type="Proteomes" id="UP000886384">
    <property type="component" value="Unassembled WGS sequence"/>
</dbReference>
<evidence type="ECO:0000313" key="2">
    <source>
        <dbReference type="EMBL" id="HEC74000.1"/>
    </source>
</evidence>
<dbReference type="GO" id="GO:0016491">
    <property type="term" value="F:oxidoreductase activity"/>
    <property type="evidence" value="ECO:0007669"/>
    <property type="project" value="InterPro"/>
</dbReference>